<dbReference type="GO" id="GO:0031419">
    <property type="term" value="F:cobalamin binding"/>
    <property type="evidence" value="ECO:0007669"/>
    <property type="project" value="TreeGrafter"/>
</dbReference>
<evidence type="ECO:0000313" key="2">
    <source>
        <dbReference type="Proteomes" id="UP000499080"/>
    </source>
</evidence>
<dbReference type="PANTHER" id="PTHR10559:SF18">
    <property type="entry name" value="TRANSCOBALAMIN II"/>
    <property type="match status" value="1"/>
</dbReference>
<dbReference type="Gene3D" id="1.50.10.20">
    <property type="match status" value="1"/>
</dbReference>
<dbReference type="OrthoDB" id="6481347at2759"/>
<evidence type="ECO:0000313" key="1">
    <source>
        <dbReference type="EMBL" id="GBM73361.1"/>
    </source>
</evidence>
<reference evidence="1 2" key="1">
    <citation type="journal article" date="2019" name="Sci. Rep.">
        <title>Orb-weaving spider Araneus ventricosus genome elucidates the spidroin gene catalogue.</title>
        <authorList>
            <person name="Kono N."/>
            <person name="Nakamura H."/>
            <person name="Ohtoshi R."/>
            <person name="Moran D.A.P."/>
            <person name="Shinohara A."/>
            <person name="Yoshida Y."/>
            <person name="Fujiwara M."/>
            <person name="Mori M."/>
            <person name="Tomita M."/>
            <person name="Arakawa K."/>
        </authorList>
    </citation>
    <scope>NUCLEOTIDE SEQUENCE [LARGE SCALE GENOMIC DNA]</scope>
</reference>
<accession>A0A4Y2I6J0</accession>
<keyword evidence="2" id="KW-1185">Reference proteome</keyword>
<dbReference type="PANTHER" id="PTHR10559">
    <property type="entry name" value="TRANSCOBALAMIN-1/GASTRIC INTRINSIC FACTOR"/>
    <property type="match status" value="1"/>
</dbReference>
<protein>
    <submittedName>
        <fullName evidence="1">Uncharacterized protein</fullName>
    </submittedName>
</protein>
<gene>
    <name evidence="1" type="ORF">AVEN_171669_1</name>
</gene>
<comment type="caution">
    <text evidence="1">The sequence shown here is derived from an EMBL/GenBank/DDBJ whole genome shotgun (WGS) entry which is preliminary data.</text>
</comment>
<dbReference type="AlphaFoldDB" id="A0A4Y2I6J0"/>
<dbReference type="GO" id="GO:0005615">
    <property type="term" value="C:extracellular space"/>
    <property type="evidence" value="ECO:0007669"/>
    <property type="project" value="TreeGrafter"/>
</dbReference>
<dbReference type="GO" id="GO:0015889">
    <property type="term" value="P:cobalamin transport"/>
    <property type="evidence" value="ECO:0007669"/>
    <property type="project" value="TreeGrafter"/>
</dbReference>
<dbReference type="EMBL" id="BGPR01105527">
    <property type="protein sequence ID" value="GBM73361.1"/>
    <property type="molecule type" value="Genomic_DNA"/>
</dbReference>
<name>A0A4Y2I6J0_ARAVE</name>
<feature type="non-terminal residue" evidence="1">
    <location>
        <position position="1"/>
    </location>
</feature>
<dbReference type="InterPro" id="IPR051588">
    <property type="entry name" value="Cobalamin_Transport"/>
</dbReference>
<organism evidence="1 2">
    <name type="scientific">Araneus ventricosus</name>
    <name type="common">Orbweaver spider</name>
    <name type="synonym">Epeira ventricosa</name>
    <dbReference type="NCBI Taxonomy" id="182803"/>
    <lineage>
        <taxon>Eukaryota</taxon>
        <taxon>Metazoa</taxon>
        <taxon>Ecdysozoa</taxon>
        <taxon>Arthropoda</taxon>
        <taxon>Chelicerata</taxon>
        <taxon>Arachnida</taxon>
        <taxon>Araneae</taxon>
        <taxon>Araneomorphae</taxon>
        <taxon>Entelegynae</taxon>
        <taxon>Araneoidea</taxon>
        <taxon>Araneidae</taxon>
        <taxon>Araneus</taxon>
    </lineage>
</organism>
<proteinExistence type="predicted"/>
<dbReference type="Proteomes" id="UP000499080">
    <property type="component" value="Unassembled WGS sequence"/>
</dbReference>
<sequence length="122" mass="13831">ALISSGQENSKDWKLNATVQYLMKELNSPSVDFLSVYLALPILSGKTLTDIYKVNCSAHPRKHADDPVSKVNEFLGPKMRVRYTLAIGDEKDVIHTISLRVPENYTAFQTMQLAEIEDQKYK</sequence>